<evidence type="ECO:0000313" key="3">
    <source>
        <dbReference type="Proteomes" id="UP000295151"/>
    </source>
</evidence>
<dbReference type="EMBL" id="SOCE01000002">
    <property type="protein sequence ID" value="TDU84089.1"/>
    <property type="molecule type" value="Genomic_DNA"/>
</dbReference>
<keyword evidence="3" id="KW-1185">Reference proteome</keyword>
<dbReference type="Gene3D" id="1.10.287.1060">
    <property type="entry name" value="ESAT-6-like"/>
    <property type="match status" value="1"/>
</dbReference>
<proteinExistence type="predicted"/>
<protein>
    <recommendedName>
        <fullName evidence="4">Excreted virulence factor EspC (Type VII ESX diderm)</fullName>
    </recommendedName>
</protein>
<name>A0A4R7SYT1_9ACTN</name>
<feature type="region of interest" description="Disordered" evidence="1">
    <location>
        <begin position="87"/>
        <end position="106"/>
    </location>
</feature>
<gene>
    <name evidence="2" type="ORF">EV138_6560</name>
</gene>
<dbReference type="SUPFAM" id="SSF140453">
    <property type="entry name" value="EsxAB dimer-like"/>
    <property type="match status" value="1"/>
</dbReference>
<comment type="caution">
    <text evidence="2">The sequence shown here is derived from an EMBL/GenBank/DDBJ whole genome shotgun (WGS) entry which is preliminary data.</text>
</comment>
<organism evidence="2 3">
    <name type="scientific">Kribbella voronezhensis</name>
    <dbReference type="NCBI Taxonomy" id="2512212"/>
    <lineage>
        <taxon>Bacteria</taxon>
        <taxon>Bacillati</taxon>
        <taxon>Actinomycetota</taxon>
        <taxon>Actinomycetes</taxon>
        <taxon>Propionibacteriales</taxon>
        <taxon>Kribbellaceae</taxon>
        <taxon>Kribbella</taxon>
    </lineage>
</organism>
<sequence>MGKDTLSTLAKKTGTGTQDLGGLVKQLAAAAEPLEGKLQGGGHDAFMAFKGRVDKIAADLNAGMSAIAQGQQGMDKAVRTAETDMTQAAKKSEGAANFDAAKFGNR</sequence>
<evidence type="ECO:0000313" key="2">
    <source>
        <dbReference type="EMBL" id="TDU84089.1"/>
    </source>
</evidence>
<reference evidence="2 3" key="1">
    <citation type="submission" date="2019-03" db="EMBL/GenBank/DDBJ databases">
        <title>Genomic Encyclopedia of Type Strains, Phase III (KMG-III): the genomes of soil and plant-associated and newly described type strains.</title>
        <authorList>
            <person name="Whitman W."/>
        </authorList>
    </citation>
    <scope>NUCLEOTIDE SEQUENCE [LARGE SCALE GENOMIC DNA]</scope>
    <source>
        <strain evidence="2 3">VKM Ac-2575</strain>
    </source>
</reference>
<dbReference type="Proteomes" id="UP000295151">
    <property type="component" value="Unassembled WGS sequence"/>
</dbReference>
<evidence type="ECO:0000256" key="1">
    <source>
        <dbReference type="SAM" id="MobiDB-lite"/>
    </source>
</evidence>
<accession>A0A4R7SYT1</accession>
<dbReference type="RefSeq" id="WP_112238962.1">
    <property type="nucleotide sequence ID" value="NZ_SOCE01000002.1"/>
</dbReference>
<dbReference type="InterPro" id="IPR036689">
    <property type="entry name" value="ESAT-6-like_sf"/>
</dbReference>
<dbReference type="AlphaFoldDB" id="A0A4R7SYT1"/>
<evidence type="ECO:0008006" key="4">
    <source>
        <dbReference type="Google" id="ProtNLM"/>
    </source>
</evidence>